<organism evidence="7 8">
    <name type="scientific">Pseudomonas karstica</name>
    <dbReference type="NCBI Taxonomy" id="1055468"/>
    <lineage>
        <taxon>Bacteria</taxon>
        <taxon>Pseudomonadati</taxon>
        <taxon>Pseudomonadota</taxon>
        <taxon>Gammaproteobacteria</taxon>
        <taxon>Pseudomonadales</taxon>
        <taxon>Pseudomonadaceae</taxon>
        <taxon>Pseudomonas</taxon>
    </lineage>
</organism>
<dbReference type="AlphaFoldDB" id="A0A7X2RRM8"/>
<dbReference type="GO" id="GO:0005886">
    <property type="term" value="C:plasma membrane"/>
    <property type="evidence" value="ECO:0007669"/>
    <property type="project" value="UniProtKB-SubCell"/>
</dbReference>
<sequence>MLLASFLGVLMGLVMGLTGAGGGILGVPALVLGLGLTMTEASPVSLFAVGAAAAVGAIDGLRHGLVRYRAALLIALLGALFSPLGVFFAHQLPDKILMLLFSALMVLVAWRMLQREKVEVGPSDHGAASWGQKNCMLDQQTGRFSWTAKCTATLAALGAVTGAVSGLLGVGGGFLIVPAFKQLTDVQMRGIVATSLMVISLISLIGVVGAFHAGVTIDRMGWVFIGASIVGMLVGRRLCSLIRARTLQISFATLCLGVAACMLLTAVM</sequence>
<evidence type="ECO:0000313" key="8">
    <source>
        <dbReference type="Proteomes" id="UP000431485"/>
    </source>
</evidence>
<feature type="transmembrane region" description="Helical" evidence="6">
    <location>
        <begin position="154"/>
        <end position="179"/>
    </location>
</feature>
<feature type="transmembrane region" description="Helical" evidence="6">
    <location>
        <begin position="96"/>
        <end position="113"/>
    </location>
</feature>
<reference evidence="7 8" key="1">
    <citation type="submission" date="2019-11" db="EMBL/GenBank/DDBJ databases">
        <title>Pseudmonas karstica sp. nov. and Pseudomonas spelaei sp. nov. from caves.</title>
        <authorList>
            <person name="Zeman M."/>
        </authorList>
    </citation>
    <scope>NUCLEOTIDE SEQUENCE [LARGE SCALE GENOMIC DNA]</scope>
    <source>
        <strain evidence="7 8">CCM 7891</strain>
    </source>
</reference>
<dbReference type="InterPro" id="IPR051598">
    <property type="entry name" value="TSUP/Inactive_protease-like"/>
</dbReference>
<gene>
    <name evidence="7" type="ORF">GIR22_06990</name>
</gene>
<feature type="transmembrane region" description="Helical" evidence="6">
    <location>
        <begin position="68"/>
        <end position="89"/>
    </location>
</feature>
<evidence type="ECO:0000256" key="5">
    <source>
        <dbReference type="ARBA" id="ARBA00023136"/>
    </source>
</evidence>
<accession>A0A7X2RRM8</accession>
<evidence type="ECO:0000256" key="3">
    <source>
        <dbReference type="ARBA" id="ARBA00022692"/>
    </source>
</evidence>
<dbReference type="PANTHER" id="PTHR43701:SF2">
    <property type="entry name" value="MEMBRANE TRANSPORTER PROTEIN YJNA-RELATED"/>
    <property type="match status" value="1"/>
</dbReference>
<evidence type="ECO:0000313" key="7">
    <source>
        <dbReference type="EMBL" id="MTD18894.1"/>
    </source>
</evidence>
<dbReference type="Proteomes" id="UP000431485">
    <property type="component" value="Unassembled WGS sequence"/>
</dbReference>
<dbReference type="RefSeq" id="WP_154742622.1">
    <property type="nucleotide sequence ID" value="NZ_JBHSTG010000052.1"/>
</dbReference>
<evidence type="ECO:0000256" key="2">
    <source>
        <dbReference type="ARBA" id="ARBA00009142"/>
    </source>
</evidence>
<feature type="transmembrane region" description="Helical" evidence="6">
    <location>
        <begin position="6"/>
        <end position="32"/>
    </location>
</feature>
<proteinExistence type="inferred from homology"/>
<comment type="subcellular location">
    <subcellularLocation>
        <location evidence="6">Cell membrane</location>
        <topology evidence="6">Multi-pass membrane protein</topology>
    </subcellularLocation>
    <subcellularLocation>
        <location evidence="1">Membrane</location>
        <topology evidence="1">Multi-pass membrane protein</topology>
    </subcellularLocation>
</comment>
<dbReference type="PANTHER" id="PTHR43701">
    <property type="entry name" value="MEMBRANE TRANSPORTER PROTEIN MJ0441-RELATED"/>
    <property type="match status" value="1"/>
</dbReference>
<name>A0A7X2RRM8_9PSED</name>
<feature type="transmembrane region" description="Helical" evidence="6">
    <location>
        <begin position="44"/>
        <end position="62"/>
    </location>
</feature>
<keyword evidence="3 6" id="KW-0812">Transmembrane</keyword>
<dbReference type="OrthoDB" id="7031033at2"/>
<keyword evidence="8" id="KW-1185">Reference proteome</keyword>
<keyword evidence="5 6" id="KW-0472">Membrane</keyword>
<dbReference type="EMBL" id="WLYI01000007">
    <property type="protein sequence ID" value="MTD18894.1"/>
    <property type="molecule type" value="Genomic_DNA"/>
</dbReference>
<feature type="transmembrane region" description="Helical" evidence="6">
    <location>
        <begin position="247"/>
        <end position="267"/>
    </location>
</feature>
<feature type="transmembrane region" description="Helical" evidence="6">
    <location>
        <begin position="191"/>
        <end position="213"/>
    </location>
</feature>
<dbReference type="Pfam" id="PF01925">
    <property type="entry name" value="TauE"/>
    <property type="match status" value="1"/>
</dbReference>
<comment type="similarity">
    <text evidence="2 6">Belongs to the 4-toluene sulfonate uptake permease (TSUP) (TC 2.A.102) family.</text>
</comment>
<protein>
    <recommendedName>
        <fullName evidence="6">Probable membrane transporter protein</fullName>
    </recommendedName>
</protein>
<keyword evidence="4 6" id="KW-1133">Transmembrane helix</keyword>
<comment type="caution">
    <text evidence="7">The sequence shown here is derived from an EMBL/GenBank/DDBJ whole genome shotgun (WGS) entry which is preliminary data.</text>
</comment>
<evidence type="ECO:0000256" key="1">
    <source>
        <dbReference type="ARBA" id="ARBA00004141"/>
    </source>
</evidence>
<evidence type="ECO:0000256" key="4">
    <source>
        <dbReference type="ARBA" id="ARBA00022989"/>
    </source>
</evidence>
<feature type="transmembrane region" description="Helical" evidence="6">
    <location>
        <begin position="219"/>
        <end position="235"/>
    </location>
</feature>
<keyword evidence="6" id="KW-1003">Cell membrane</keyword>
<evidence type="ECO:0000256" key="6">
    <source>
        <dbReference type="RuleBase" id="RU363041"/>
    </source>
</evidence>
<dbReference type="InterPro" id="IPR002781">
    <property type="entry name" value="TM_pro_TauE-like"/>
</dbReference>